<reference evidence="1" key="2">
    <citation type="submission" date="2023-01" db="EMBL/GenBank/DDBJ databases">
        <authorList>
            <person name="Petersen C."/>
        </authorList>
    </citation>
    <scope>NUCLEOTIDE SEQUENCE</scope>
    <source>
        <strain evidence="1">IBT 12815</strain>
    </source>
</reference>
<comment type="caution">
    <text evidence="1">The sequence shown here is derived from an EMBL/GenBank/DDBJ whole genome shotgun (WGS) entry which is preliminary data.</text>
</comment>
<keyword evidence="2" id="KW-1185">Reference proteome</keyword>
<evidence type="ECO:0000313" key="1">
    <source>
        <dbReference type="EMBL" id="KAJ5606836.1"/>
    </source>
</evidence>
<dbReference type="AlphaFoldDB" id="A0AAD6H409"/>
<dbReference type="RefSeq" id="XP_056754261.1">
    <property type="nucleotide sequence ID" value="XM_056894513.1"/>
</dbReference>
<accession>A0AAD6H409</accession>
<proteinExistence type="predicted"/>
<sequence length="203" mass="22332">MTGAAGKEHTDDHMGFGEHKRVRVTSLTKLNVTLWTDRVFVRGMGYGVTVFNFMPENGSVKDILFPSVIPRPLPVNEQRAEPLTISLFEGLDISEKVLQLAQGTGHSGESFGRTSAANRLGVAPNSLNLTHSSFSSIARIVSFRDVVFSLTAIRLRVLDLKLRSHIVVWRDPFLTPHSEPLEPLDGGTVRPGLARVYVVKASE</sequence>
<name>A0AAD6H409_9EURO</name>
<gene>
    <name evidence="1" type="ORF">N7537_003455</name>
</gene>
<dbReference type="GeneID" id="81584755"/>
<dbReference type="EMBL" id="JAQJAE010000002">
    <property type="protein sequence ID" value="KAJ5606836.1"/>
    <property type="molecule type" value="Genomic_DNA"/>
</dbReference>
<dbReference type="Proteomes" id="UP001213799">
    <property type="component" value="Unassembled WGS sequence"/>
</dbReference>
<organism evidence="1 2">
    <name type="scientific">Penicillium hordei</name>
    <dbReference type="NCBI Taxonomy" id="40994"/>
    <lineage>
        <taxon>Eukaryota</taxon>
        <taxon>Fungi</taxon>
        <taxon>Dikarya</taxon>
        <taxon>Ascomycota</taxon>
        <taxon>Pezizomycotina</taxon>
        <taxon>Eurotiomycetes</taxon>
        <taxon>Eurotiomycetidae</taxon>
        <taxon>Eurotiales</taxon>
        <taxon>Aspergillaceae</taxon>
        <taxon>Penicillium</taxon>
    </lineage>
</organism>
<protein>
    <submittedName>
        <fullName evidence="1">Uncharacterized protein</fullName>
    </submittedName>
</protein>
<reference evidence="1" key="1">
    <citation type="journal article" date="2023" name="IMA Fungus">
        <title>Comparative genomic study of the Penicillium genus elucidates a diverse pangenome and 15 lateral gene transfer events.</title>
        <authorList>
            <person name="Petersen C."/>
            <person name="Sorensen T."/>
            <person name="Nielsen M.R."/>
            <person name="Sondergaard T.E."/>
            <person name="Sorensen J.L."/>
            <person name="Fitzpatrick D.A."/>
            <person name="Frisvad J.C."/>
            <person name="Nielsen K.L."/>
        </authorList>
    </citation>
    <scope>NUCLEOTIDE SEQUENCE</scope>
    <source>
        <strain evidence="1">IBT 12815</strain>
    </source>
</reference>
<evidence type="ECO:0000313" key="2">
    <source>
        <dbReference type="Proteomes" id="UP001213799"/>
    </source>
</evidence>